<dbReference type="SMART" id="SM00356">
    <property type="entry name" value="ZnF_C3H1"/>
    <property type="match status" value="1"/>
</dbReference>
<feature type="region of interest" description="Disordered" evidence="5">
    <location>
        <begin position="1"/>
        <end position="123"/>
    </location>
</feature>
<feature type="compositionally biased region" description="Pro residues" evidence="5">
    <location>
        <begin position="973"/>
        <end position="982"/>
    </location>
</feature>
<feature type="domain" description="C3H1-type" evidence="6">
    <location>
        <begin position="1131"/>
        <end position="1158"/>
    </location>
</feature>
<dbReference type="STRING" id="1448316.A0A395H4N7"/>
<dbReference type="GO" id="GO:0008270">
    <property type="term" value="F:zinc ion binding"/>
    <property type="evidence" value="ECO:0007669"/>
    <property type="project" value="UniProtKB-KW"/>
</dbReference>
<feature type="compositionally biased region" description="Low complexity" evidence="5">
    <location>
        <begin position="638"/>
        <end position="652"/>
    </location>
</feature>
<feature type="compositionally biased region" description="Polar residues" evidence="5">
    <location>
        <begin position="688"/>
        <end position="701"/>
    </location>
</feature>
<dbReference type="GeneID" id="37226275"/>
<dbReference type="AlphaFoldDB" id="A0A395H4N7"/>
<feature type="region of interest" description="Disordered" evidence="5">
    <location>
        <begin position="583"/>
        <end position="773"/>
    </location>
</feature>
<feature type="compositionally biased region" description="Basic and acidic residues" evidence="5">
    <location>
        <begin position="875"/>
        <end position="886"/>
    </location>
</feature>
<evidence type="ECO:0000256" key="3">
    <source>
        <dbReference type="ARBA" id="ARBA00022833"/>
    </source>
</evidence>
<feature type="region of interest" description="Disordered" evidence="5">
    <location>
        <begin position="1076"/>
        <end position="1135"/>
    </location>
</feature>
<protein>
    <recommendedName>
        <fullName evidence="6">C3H1-type domain-containing protein</fullName>
    </recommendedName>
</protein>
<evidence type="ECO:0000256" key="1">
    <source>
        <dbReference type="ARBA" id="ARBA00022723"/>
    </source>
</evidence>
<feature type="compositionally biased region" description="Basic and acidic residues" evidence="5">
    <location>
        <begin position="1091"/>
        <end position="1104"/>
    </location>
</feature>
<evidence type="ECO:0000256" key="5">
    <source>
        <dbReference type="SAM" id="MobiDB-lite"/>
    </source>
</evidence>
<feature type="region of interest" description="Disordered" evidence="5">
    <location>
        <begin position="183"/>
        <end position="205"/>
    </location>
</feature>
<dbReference type="EMBL" id="KZ824433">
    <property type="protein sequence ID" value="RAL01828.1"/>
    <property type="molecule type" value="Genomic_DNA"/>
</dbReference>
<feature type="compositionally biased region" description="Low complexity" evidence="5">
    <location>
        <begin position="58"/>
        <end position="73"/>
    </location>
</feature>
<gene>
    <name evidence="7" type="ORF">BO80DRAFT_444088</name>
</gene>
<feature type="compositionally biased region" description="Basic and acidic residues" evidence="5">
    <location>
        <begin position="752"/>
        <end position="764"/>
    </location>
</feature>
<dbReference type="Gene3D" id="4.10.1000.10">
    <property type="entry name" value="Zinc finger, CCCH-type"/>
    <property type="match status" value="1"/>
</dbReference>
<proteinExistence type="predicted"/>
<dbReference type="InterPro" id="IPR041367">
    <property type="entry name" value="Znf-CCCH_4"/>
</dbReference>
<feature type="compositionally biased region" description="Basic and acidic residues" evidence="5">
    <location>
        <begin position="924"/>
        <end position="934"/>
    </location>
</feature>
<keyword evidence="8" id="KW-1185">Reference proteome</keyword>
<reference evidence="7 8" key="1">
    <citation type="submission" date="2018-02" db="EMBL/GenBank/DDBJ databases">
        <title>The genomes of Aspergillus section Nigri reveals drivers in fungal speciation.</title>
        <authorList>
            <consortium name="DOE Joint Genome Institute"/>
            <person name="Vesth T.C."/>
            <person name="Nybo J."/>
            <person name="Theobald S."/>
            <person name="Brandl J."/>
            <person name="Frisvad J.C."/>
            <person name="Nielsen K.F."/>
            <person name="Lyhne E.K."/>
            <person name="Kogle M.E."/>
            <person name="Kuo A."/>
            <person name="Riley R."/>
            <person name="Clum A."/>
            <person name="Nolan M."/>
            <person name="Lipzen A."/>
            <person name="Salamov A."/>
            <person name="Henrissat B."/>
            <person name="Wiebenga A."/>
            <person name="De vries R.P."/>
            <person name="Grigoriev I.V."/>
            <person name="Mortensen U.H."/>
            <person name="Andersen M.R."/>
            <person name="Baker S.E."/>
        </authorList>
    </citation>
    <scope>NUCLEOTIDE SEQUENCE [LARGE SCALE GENOMIC DNA]</scope>
    <source>
        <strain evidence="7 8">CBS 121593</strain>
    </source>
</reference>
<feature type="region of interest" description="Disordered" evidence="5">
    <location>
        <begin position="794"/>
        <end position="1032"/>
    </location>
</feature>
<dbReference type="Proteomes" id="UP000249402">
    <property type="component" value="Unassembled WGS sequence"/>
</dbReference>
<feature type="compositionally biased region" description="Basic and acidic residues" evidence="5">
    <location>
        <begin position="804"/>
        <end position="814"/>
    </location>
</feature>
<dbReference type="PROSITE" id="PS50103">
    <property type="entry name" value="ZF_C3H1"/>
    <property type="match status" value="1"/>
</dbReference>
<keyword evidence="1 4" id="KW-0479">Metal-binding</keyword>
<dbReference type="RefSeq" id="XP_025576155.1">
    <property type="nucleotide sequence ID" value="XM_025721410.1"/>
</dbReference>
<name>A0A395H4N7_9EURO</name>
<feature type="region of interest" description="Disordered" evidence="5">
    <location>
        <begin position="335"/>
        <end position="406"/>
    </location>
</feature>
<dbReference type="SUPFAM" id="SSF90229">
    <property type="entry name" value="CCCH zinc finger"/>
    <property type="match status" value="1"/>
</dbReference>
<dbReference type="InterPro" id="IPR035441">
    <property type="entry name" value="TFIIS/LEDGF_dom_sf"/>
</dbReference>
<evidence type="ECO:0000256" key="2">
    <source>
        <dbReference type="ARBA" id="ARBA00022771"/>
    </source>
</evidence>
<dbReference type="VEuPathDB" id="FungiDB:BO80DRAFT_444088"/>
<dbReference type="InterPro" id="IPR000571">
    <property type="entry name" value="Znf_CCCH"/>
</dbReference>
<keyword evidence="3 4" id="KW-0862">Zinc</keyword>
<evidence type="ECO:0000313" key="7">
    <source>
        <dbReference type="EMBL" id="RAL01828.1"/>
    </source>
</evidence>
<dbReference type="SUPFAM" id="SSF47676">
    <property type="entry name" value="Conserved domain common to transcription factors TFIIS, elongin A, CRSP70"/>
    <property type="match status" value="1"/>
</dbReference>
<feature type="compositionally biased region" description="Low complexity" evidence="5">
    <location>
        <begin position="667"/>
        <end position="678"/>
    </location>
</feature>
<feature type="zinc finger region" description="C3H1-type" evidence="4">
    <location>
        <begin position="1131"/>
        <end position="1158"/>
    </location>
</feature>
<evidence type="ECO:0000259" key="6">
    <source>
        <dbReference type="PROSITE" id="PS50103"/>
    </source>
</evidence>
<feature type="compositionally biased region" description="Acidic residues" evidence="5">
    <location>
        <begin position="378"/>
        <end position="392"/>
    </location>
</feature>
<keyword evidence="2 4" id="KW-0863">Zinc-finger</keyword>
<dbReference type="OrthoDB" id="4347at2759"/>
<dbReference type="Pfam" id="PF18044">
    <property type="entry name" value="zf-CCCH_4"/>
    <property type="match status" value="1"/>
</dbReference>
<evidence type="ECO:0000256" key="4">
    <source>
        <dbReference type="PROSITE-ProRule" id="PRU00723"/>
    </source>
</evidence>
<dbReference type="InterPro" id="IPR036855">
    <property type="entry name" value="Znf_CCCH_sf"/>
</dbReference>
<feature type="compositionally biased region" description="Low complexity" evidence="5">
    <location>
        <begin position="190"/>
        <end position="199"/>
    </location>
</feature>
<feature type="compositionally biased region" description="Polar residues" evidence="5">
    <location>
        <begin position="84"/>
        <end position="123"/>
    </location>
</feature>
<feature type="compositionally biased region" description="Basic and acidic residues" evidence="5">
    <location>
        <begin position="1111"/>
        <end position="1127"/>
    </location>
</feature>
<evidence type="ECO:0000313" key="8">
    <source>
        <dbReference type="Proteomes" id="UP000249402"/>
    </source>
</evidence>
<sequence>MRGMNGSMEQSPPQNIMPGLHRAPVDPGSLPPEYWNNFEPLYTSPDPPHQHQHPPQPQLQQIQPAPQQQQHAPSLGINWDHPVFSQSTQSRSPLPTPQEQSHGIYSTTTPQSWRSNPLQSQQMIHPAQHTFAINPQYRQAQFSPAQPAYDSQPIPSSDNSHYQSFFPRAYYQPQNLSVPDVFPQTHSPRPAQAQAQPAQFRSDSHQHQLPQYTLPAGYPEGTTHVPINYAGGYAQPPPTVSDQTINPQFLNSSQQAANQQAPLHNNLLYMNPADFERPEDPKLYTFYRDDLQVPPVLGQGQAQPIARNQPIAPATKYEFIMPMNGQTPITAATAMKATKPKKQPSVKKQSQKQSKKATMKGGSKKLDGKSASSSSETDSSDDSDLEIQEPEEPSPIPPTRPTEPEAAAQYDAMKAVWSPHNRRPNVDKVKSALVAFKDVVKTVRDAWKESTQAMKVAENKGDNDKAAQLKKDVVLQRRLMDVVVSTTLAKGHPIIVEKLGEHPMAVAALYSFLLDRHQASDVDGALTVNILKLLSHFLTMDEDVLQKTNVAKLLPRFVKKGGQAVKDLAQRILDNAAASTKRKLEAAKSGPKEGSPTKASVADSAAADGRSEVAGSKRVREGEGNGQPATKRMVVTSNPKAAAKPGNPGAPAIAVAKRPQEGGQENKPAPASAARPKANIIAPKPTSLFGSLSSASKRPGTSNAERAAAAAAAAKSSTPAEKKEAPPRPTFSFGDLMADLNKQKEPAPAQPAEDRPPETEEERKKRLRKEARRKLRVTWKPDALLTEVRLFTHDPEEELGPGDHLQREAGDVKGEGSVLKLHRDLDELEEDDDGGLREEQLLEYYEPSEIDNGEITPDDRARNYIKRGGTQEPESPEKKAQEHREATTLMVFYTSPADVPSTPKEPPPPDAEEPAPEVASFGELPDHVKARQERYFAMVNPQPTPAPQSAPNNQFDITNLLKIIQNAPQQQSTPPPPPPQVAPAPMSDLERTFSMFRQQQQQQPQQQPPPQAPLVQMPGFPTASQPPASQGLDFQAILSIMNAQKQMQPAPIMPQVQPSQPSIAPNLAAIISQLAGQNQPSTGNGSAASGHYEDPERKRMRESGGFDGADDERFNPAKRTRSNEPTKKHPKAGLVPCRYWREGKCRKGDECTFRHDPLN</sequence>
<feature type="compositionally biased region" description="Polar residues" evidence="5">
    <location>
        <begin position="1076"/>
        <end position="1087"/>
    </location>
</feature>
<organism evidence="7 8">
    <name type="scientific">Aspergillus ibericus CBS 121593</name>
    <dbReference type="NCBI Taxonomy" id="1448316"/>
    <lineage>
        <taxon>Eukaryota</taxon>
        <taxon>Fungi</taxon>
        <taxon>Dikarya</taxon>
        <taxon>Ascomycota</taxon>
        <taxon>Pezizomycotina</taxon>
        <taxon>Eurotiomycetes</taxon>
        <taxon>Eurotiomycetidae</taxon>
        <taxon>Eurotiales</taxon>
        <taxon>Aspergillaceae</taxon>
        <taxon>Aspergillus</taxon>
        <taxon>Aspergillus subgen. Circumdati</taxon>
    </lineage>
</organism>
<feature type="compositionally biased region" description="Low complexity" evidence="5">
    <location>
        <begin position="702"/>
        <end position="719"/>
    </location>
</feature>
<accession>A0A395H4N7</accession>
<feature type="compositionally biased region" description="Basic residues" evidence="5">
    <location>
        <begin position="338"/>
        <end position="358"/>
    </location>
</feature>